<dbReference type="InterPro" id="IPR052929">
    <property type="entry name" value="RNase_H-like_EbsB-rel"/>
</dbReference>
<evidence type="ECO:0000313" key="2">
    <source>
        <dbReference type="EMBL" id="MCI81593.1"/>
    </source>
</evidence>
<comment type="caution">
    <text evidence="2">The sequence shown here is derived from an EMBL/GenBank/DDBJ whole genome shotgun (WGS) entry which is preliminary data.</text>
</comment>
<dbReference type="PANTHER" id="PTHR47074">
    <property type="entry name" value="BNAC02G40300D PROTEIN"/>
    <property type="match status" value="1"/>
</dbReference>
<feature type="domain" description="RNase H type-1" evidence="1">
    <location>
        <begin position="7"/>
        <end position="60"/>
    </location>
</feature>
<keyword evidence="3" id="KW-1185">Reference proteome</keyword>
<dbReference type="Pfam" id="PF13456">
    <property type="entry name" value="RVT_3"/>
    <property type="match status" value="1"/>
</dbReference>
<accession>A0A392V2B5</accession>
<dbReference type="AlphaFoldDB" id="A0A392V2B5"/>
<dbReference type="InterPro" id="IPR002156">
    <property type="entry name" value="RNaseH_domain"/>
</dbReference>
<dbReference type="Proteomes" id="UP000265520">
    <property type="component" value="Unassembled WGS sequence"/>
</dbReference>
<dbReference type="PANTHER" id="PTHR47074:SF48">
    <property type="entry name" value="POLYNUCLEOTIDYL TRANSFERASE, RIBONUCLEASE H-LIKE SUPERFAMILY PROTEIN"/>
    <property type="match status" value="1"/>
</dbReference>
<sequence length="62" mass="7014">MGWYKCNVDAGFHQELNKTGVGWCLRDHTGSFMIARTHWSDGKCSIVEGEVIALLEAMREVE</sequence>
<reference evidence="2 3" key="1">
    <citation type="journal article" date="2018" name="Front. Plant Sci.">
        <title>Red Clover (Trifolium pratense) and Zigzag Clover (T. medium) - A Picture of Genomic Similarities and Differences.</title>
        <authorList>
            <person name="Dluhosova J."/>
            <person name="Istvanek J."/>
            <person name="Nedelnik J."/>
            <person name="Repkova J."/>
        </authorList>
    </citation>
    <scope>NUCLEOTIDE SEQUENCE [LARGE SCALE GENOMIC DNA]</scope>
    <source>
        <strain evidence="3">cv. 10/8</strain>
        <tissue evidence="2">Leaf</tissue>
    </source>
</reference>
<keyword evidence="2" id="KW-0238">DNA-binding</keyword>
<dbReference type="GO" id="GO:0003677">
    <property type="term" value="F:DNA binding"/>
    <property type="evidence" value="ECO:0007669"/>
    <property type="project" value="UniProtKB-KW"/>
</dbReference>
<protein>
    <submittedName>
        <fullName evidence="2">Replication protein A 70 kDa dna-binding subunit</fullName>
    </submittedName>
</protein>
<dbReference type="EMBL" id="LXQA011022784">
    <property type="protein sequence ID" value="MCI81593.1"/>
    <property type="molecule type" value="Genomic_DNA"/>
</dbReference>
<name>A0A392V2B5_9FABA</name>
<evidence type="ECO:0000313" key="3">
    <source>
        <dbReference type="Proteomes" id="UP000265520"/>
    </source>
</evidence>
<feature type="non-terminal residue" evidence="2">
    <location>
        <position position="62"/>
    </location>
</feature>
<organism evidence="2 3">
    <name type="scientific">Trifolium medium</name>
    <dbReference type="NCBI Taxonomy" id="97028"/>
    <lineage>
        <taxon>Eukaryota</taxon>
        <taxon>Viridiplantae</taxon>
        <taxon>Streptophyta</taxon>
        <taxon>Embryophyta</taxon>
        <taxon>Tracheophyta</taxon>
        <taxon>Spermatophyta</taxon>
        <taxon>Magnoliopsida</taxon>
        <taxon>eudicotyledons</taxon>
        <taxon>Gunneridae</taxon>
        <taxon>Pentapetalae</taxon>
        <taxon>rosids</taxon>
        <taxon>fabids</taxon>
        <taxon>Fabales</taxon>
        <taxon>Fabaceae</taxon>
        <taxon>Papilionoideae</taxon>
        <taxon>50 kb inversion clade</taxon>
        <taxon>NPAAA clade</taxon>
        <taxon>Hologalegina</taxon>
        <taxon>IRL clade</taxon>
        <taxon>Trifolieae</taxon>
        <taxon>Trifolium</taxon>
    </lineage>
</organism>
<evidence type="ECO:0000259" key="1">
    <source>
        <dbReference type="Pfam" id="PF13456"/>
    </source>
</evidence>
<dbReference type="GO" id="GO:0004523">
    <property type="term" value="F:RNA-DNA hybrid ribonuclease activity"/>
    <property type="evidence" value="ECO:0007669"/>
    <property type="project" value="InterPro"/>
</dbReference>
<proteinExistence type="predicted"/>